<keyword evidence="3" id="KW-0479">Metal-binding</keyword>
<gene>
    <name evidence="6" type="ORF">C2845_PM03G36350</name>
</gene>
<dbReference type="AlphaFoldDB" id="A0A3L6TDU0"/>
<dbReference type="InterPro" id="IPR036396">
    <property type="entry name" value="Cyt_P450_sf"/>
</dbReference>
<dbReference type="EMBL" id="PQIB02000002">
    <property type="protein sequence ID" value="RLN36471.1"/>
    <property type="molecule type" value="Genomic_DNA"/>
</dbReference>
<dbReference type="GO" id="GO:0020037">
    <property type="term" value="F:heme binding"/>
    <property type="evidence" value="ECO:0007669"/>
    <property type="project" value="InterPro"/>
</dbReference>
<organism evidence="6 7">
    <name type="scientific">Panicum miliaceum</name>
    <name type="common">Proso millet</name>
    <name type="synonym">Broomcorn millet</name>
    <dbReference type="NCBI Taxonomy" id="4540"/>
    <lineage>
        <taxon>Eukaryota</taxon>
        <taxon>Viridiplantae</taxon>
        <taxon>Streptophyta</taxon>
        <taxon>Embryophyta</taxon>
        <taxon>Tracheophyta</taxon>
        <taxon>Spermatophyta</taxon>
        <taxon>Magnoliopsida</taxon>
        <taxon>Liliopsida</taxon>
        <taxon>Poales</taxon>
        <taxon>Poaceae</taxon>
        <taxon>PACMAD clade</taxon>
        <taxon>Panicoideae</taxon>
        <taxon>Panicodae</taxon>
        <taxon>Paniceae</taxon>
        <taxon>Panicinae</taxon>
        <taxon>Panicum</taxon>
        <taxon>Panicum sect. Panicum</taxon>
    </lineage>
</organism>
<keyword evidence="7" id="KW-1185">Reference proteome</keyword>
<dbReference type="OrthoDB" id="2789670at2759"/>
<evidence type="ECO:0000313" key="7">
    <source>
        <dbReference type="Proteomes" id="UP000275267"/>
    </source>
</evidence>
<dbReference type="InterPro" id="IPR001128">
    <property type="entry name" value="Cyt_P450"/>
</dbReference>
<comment type="caution">
    <text evidence="6">The sequence shown here is derived from an EMBL/GenBank/DDBJ whole genome shotgun (WGS) entry which is preliminary data.</text>
</comment>
<keyword evidence="2" id="KW-0812">Transmembrane</keyword>
<dbReference type="InterPro" id="IPR051103">
    <property type="entry name" value="Plant_metabolite_P450s"/>
</dbReference>
<accession>A0A3L6TDU0</accession>
<name>A0A3L6TDU0_PANMI</name>
<proteinExistence type="predicted"/>
<evidence type="ECO:0000313" key="6">
    <source>
        <dbReference type="EMBL" id="RLN36471.1"/>
    </source>
</evidence>
<dbReference type="GO" id="GO:0016709">
    <property type="term" value="F:oxidoreductase activity, acting on paired donors, with incorporation or reduction of molecular oxygen, NAD(P)H as one donor, and incorporation of one atom of oxygen"/>
    <property type="evidence" value="ECO:0007669"/>
    <property type="project" value="TreeGrafter"/>
</dbReference>
<dbReference type="GO" id="GO:0005506">
    <property type="term" value="F:iron ion binding"/>
    <property type="evidence" value="ECO:0007669"/>
    <property type="project" value="InterPro"/>
</dbReference>
<evidence type="ECO:0000256" key="2">
    <source>
        <dbReference type="ARBA" id="ARBA00022692"/>
    </source>
</evidence>
<protein>
    <submittedName>
        <fullName evidence="6">Uncharacterized protein</fullName>
    </submittedName>
</protein>
<evidence type="ECO:0000256" key="5">
    <source>
        <dbReference type="ARBA" id="ARBA00023136"/>
    </source>
</evidence>
<evidence type="ECO:0000256" key="3">
    <source>
        <dbReference type="ARBA" id="ARBA00022723"/>
    </source>
</evidence>
<dbReference type="SUPFAM" id="SSF48264">
    <property type="entry name" value="Cytochrome P450"/>
    <property type="match status" value="1"/>
</dbReference>
<sequence>MARGTHRVIRGRRGVTALRDGGAAARVEDGGAVQWGGGRRGTRVTAGRRCGSCGVVGLEWDLFSAGTDTNTNTISVPWMMVAKLLRHPAVMSKVRGELQDALHPAQPSPARCLCRTGPWPTARMEVGGWLPRPPRHTKVIVNLYGIMCDPTSWPRHDGFVPGRFAGHGRGLPEHGRSGVELMPFGAGQSLWVDLEKS</sequence>
<dbReference type="PANTHER" id="PTHR24298:SF913">
    <property type="entry name" value="OS09G0447300 PROTEIN"/>
    <property type="match status" value="1"/>
</dbReference>
<dbReference type="Gene3D" id="1.10.630.10">
    <property type="entry name" value="Cytochrome P450"/>
    <property type="match status" value="1"/>
</dbReference>
<dbReference type="PANTHER" id="PTHR24298">
    <property type="entry name" value="FLAVONOID 3'-MONOOXYGENASE-RELATED"/>
    <property type="match status" value="1"/>
</dbReference>
<comment type="subcellular location">
    <subcellularLocation>
        <location evidence="1">Membrane</location>
        <topology evidence="1">Single-pass membrane protein</topology>
    </subcellularLocation>
</comment>
<dbReference type="STRING" id="4540.A0A3L6TDU0"/>
<dbReference type="Proteomes" id="UP000275267">
    <property type="component" value="Unassembled WGS sequence"/>
</dbReference>
<dbReference type="GO" id="GO:0016020">
    <property type="term" value="C:membrane"/>
    <property type="evidence" value="ECO:0007669"/>
    <property type="project" value="UniProtKB-SubCell"/>
</dbReference>
<evidence type="ECO:0000256" key="4">
    <source>
        <dbReference type="ARBA" id="ARBA00022989"/>
    </source>
</evidence>
<dbReference type="PRINTS" id="PR00463">
    <property type="entry name" value="EP450I"/>
</dbReference>
<reference evidence="7" key="1">
    <citation type="journal article" date="2019" name="Nat. Commun.">
        <title>The genome of broomcorn millet.</title>
        <authorList>
            <person name="Zou C."/>
            <person name="Miki D."/>
            <person name="Li D."/>
            <person name="Tang Q."/>
            <person name="Xiao L."/>
            <person name="Rajput S."/>
            <person name="Deng P."/>
            <person name="Jia W."/>
            <person name="Huang R."/>
            <person name="Zhang M."/>
            <person name="Sun Y."/>
            <person name="Hu J."/>
            <person name="Fu X."/>
            <person name="Schnable P.S."/>
            <person name="Li F."/>
            <person name="Zhang H."/>
            <person name="Feng B."/>
            <person name="Zhu X."/>
            <person name="Liu R."/>
            <person name="Schnable J.C."/>
            <person name="Zhu J.-K."/>
            <person name="Zhang H."/>
        </authorList>
    </citation>
    <scope>NUCLEOTIDE SEQUENCE [LARGE SCALE GENOMIC DNA]</scope>
</reference>
<dbReference type="Pfam" id="PF00067">
    <property type="entry name" value="p450"/>
    <property type="match status" value="1"/>
</dbReference>
<dbReference type="InterPro" id="IPR002401">
    <property type="entry name" value="Cyt_P450_E_grp-I"/>
</dbReference>
<keyword evidence="4" id="KW-1133">Transmembrane helix</keyword>
<keyword evidence="5" id="KW-0472">Membrane</keyword>
<evidence type="ECO:0000256" key="1">
    <source>
        <dbReference type="ARBA" id="ARBA00004167"/>
    </source>
</evidence>